<dbReference type="NCBIfam" id="TIGR00244">
    <property type="entry name" value="transcriptional regulator NrdR"/>
    <property type="match status" value="1"/>
</dbReference>
<dbReference type="PROSITE" id="PS51161">
    <property type="entry name" value="ATP_CONE"/>
    <property type="match status" value="1"/>
</dbReference>
<evidence type="ECO:0000313" key="10">
    <source>
        <dbReference type="EMBL" id="ADU21582.1"/>
    </source>
</evidence>
<dbReference type="InterPro" id="IPR005144">
    <property type="entry name" value="ATP-cone_dom"/>
</dbReference>
<evidence type="ECO:0000256" key="3">
    <source>
        <dbReference type="ARBA" id="ARBA00022833"/>
    </source>
</evidence>
<evidence type="ECO:0000256" key="8">
    <source>
        <dbReference type="HAMAP-Rule" id="MF_00440"/>
    </source>
</evidence>
<feature type="domain" description="ATP-cone" evidence="9">
    <location>
        <begin position="47"/>
        <end position="137"/>
    </location>
</feature>
<comment type="function">
    <text evidence="8">Negatively regulates transcription of bacterial ribonucleotide reductase nrd genes and operons by binding to NrdR-boxes.</text>
</comment>
<comment type="caution">
    <text evidence="8">Lacks conserved residue(s) required for the propagation of feature annotation.</text>
</comment>
<dbReference type="HAMAP" id="MF_00440">
    <property type="entry name" value="NrdR"/>
    <property type="match status" value="1"/>
</dbReference>
<evidence type="ECO:0000259" key="9">
    <source>
        <dbReference type="PROSITE" id="PS51161"/>
    </source>
</evidence>
<dbReference type="AlphaFoldDB" id="E6UCH7"/>
<evidence type="ECO:0000256" key="6">
    <source>
        <dbReference type="ARBA" id="ARBA00023125"/>
    </source>
</evidence>
<dbReference type="GO" id="GO:0003677">
    <property type="term" value="F:DNA binding"/>
    <property type="evidence" value="ECO:0007669"/>
    <property type="project" value="UniProtKB-KW"/>
</dbReference>
<comment type="similarity">
    <text evidence="8">Belongs to the NrdR family.</text>
</comment>
<keyword evidence="2 8" id="KW-0547">Nucleotide-binding</keyword>
<keyword evidence="7 8" id="KW-0804">Transcription</keyword>
<keyword evidence="5 8" id="KW-0805">Transcription regulation</keyword>
<dbReference type="GO" id="GO:0045892">
    <property type="term" value="P:negative regulation of DNA-templated transcription"/>
    <property type="evidence" value="ECO:0007669"/>
    <property type="project" value="UniProtKB-UniRule"/>
</dbReference>
<name>E6UCH7_RUMA7</name>
<dbReference type="InterPro" id="IPR003796">
    <property type="entry name" value="RNR_NrdR-like"/>
</dbReference>
<dbReference type="RefSeq" id="WP_013497760.1">
    <property type="nucleotide sequence ID" value="NC_014833.1"/>
</dbReference>
<dbReference type="PANTHER" id="PTHR30455">
    <property type="entry name" value="TRANSCRIPTIONAL REPRESSOR NRDR"/>
    <property type="match status" value="1"/>
</dbReference>
<sequence length="148" mass="17162">MRCPFCSYEDTRVIDSRPSEGKKRRRRECPKCGRRFTTYEVVEKPLLMVYKKDGSFEPFDRQKLIKGLQNAIKKRPVSVEQVTNLVDDIENTYANKMQTETTTGEIGDMVLSGLKKLDNVAYVRFASVYKDFNDVDSFIQIISELSEK</sequence>
<protein>
    <recommendedName>
        <fullName evidence="8">Transcriptional repressor NrdR</fullName>
    </recommendedName>
</protein>
<dbReference type="Pfam" id="PF03477">
    <property type="entry name" value="ATP-cone"/>
    <property type="match status" value="1"/>
</dbReference>
<dbReference type="GO" id="GO:0005524">
    <property type="term" value="F:ATP binding"/>
    <property type="evidence" value="ECO:0007669"/>
    <property type="project" value="UniProtKB-UniRule"/>
</dbReference>
<evidence type="ECO:0000256" key="7">
    <source>
        <dbReference type="ARBA" id="ARBA00023163"/>
    </source>
</evidence>
<keyword evidence="4 8" id="KW-0067">ATP-binding</keyword>
<dbReference type="Pfam" id="PF22811">
    <property type="entry name" value="Zn_ribbon_NrdR"/>
    <property type="match status" value="1"/>
</dbReference>
<accession>E6UCH7</accession>
<proteinExistence type="inferred from homology"/>
<keyword evidence="6 8" id="KW-0238">DNA-binding</keyword>
<dbReference type="STRING" id="697329.Rumal_1056"/>
<dbReference type="InterPro" id="IPR055173">
    <property type="entry name" value="NrdR-like_N"/>
</dbReference>
<evidence type="ECO:0000256" key="1">
    <source>
        <dbReference type="ARBA" id="ARBA00022491"/>
    </source>
</evidence>
<dbReference type="HOGENOM" id="CLU_108412_0_0_9"/>
<organism evidence="10 11">
    <name type="scientific">Ruminococcus albus (strain ATCC 27210 / DSM 20455 / JCM 14654 / NCDO 2250 / 7)</name>
    <dbReference type="NCBI Taxonomy" id="697329"/>
    <lineage>
        <taxon>Bacteria</taxon>
        <taxon>Bacillati</taxon>
        <taxon>Bacillota</taxon>
        <taxon>Clostridia</taxon>
        <taxon>Eubacteriales</taxon>
        <taxon>Oscillospiraceae</taxon>
        <taxon>Ruminococcus</taxon>
    </lineage>
</organism>
<dbReference type="PANTHER" id="PTHR30455:SF2">
    <property type="entry name" value="TRANSCRIPTIONAL REPRESSOR NRDR"/>
    <property type="match status" value="1"/>
</dbReference>
<evidence type="ECO:0000313" key="11">
    <source>
        <dbReference type="Proteomes" id="UP000006919"/>
    </source>
</evidence>
<keyword evidence="1 8" id="KW-0678">Repressor</keyword>
<dbReference type="eggNOG" id="COG1327">
    <property type="taxonomic scope" value="Bacteria"/>
</dbReference>
<dbReference type="KEGG" id="ral:Rumal_1056"/>
<keyword evidence="3" id="KW-0862">Zinc</keyword>
<dbReference type="EMBL" id="CP002403">
    <property type="protein sequence ID" value="ADU21582.1"/>
    <property type="molecule type" value="Genomic_DNA"/>
</dbReference>
<evidence type="ECO:0000256" key="5">
    <source>
        <dbReference type="ARBA" id="ARBA00023015"/>
    </source>
</evidence>
<evidence type="ECO:0000256" key="4">
    <source>
        <dbReference type="ARBA" id="ARBA00022840"/>
    </source>
</evidence>
<dbReference type="OrthoDB" id="9807461at2"/>
<dbReference type="GO" id="GO:0008270">
    <property type="term" value="F:zinc ion binding"/>
    <property type="evidence" value="ECO:0007669"/>
    <property type="project" value="InterPro"/>
</dbReference>
<gene>
    <name evidence="8" type="primary">nrdR</name>
    <name evidence="10" type="ordered locus">Rumal_1056</name>
</gene>
<dbReference type="Proteomes" id="UP000006919">
    <property type="component" value="Chromosome"/>
</dbReference>
<reference evidence="10 11" key="1">
    <citation type="journal article" date="2011" name="J. Bacteriol.">
        <title>Complete genome of the cellulolytic ruminal bacterium Ruminococcus albus 7.</title>
        <authorList>
            <person name="Suen G."/>
            <person name="Stevenson D.M."/>
            <person name="Bruce D.C."/>
            <person name="Chertkov O."/>
            <person name="Copeland A."/>
            <person name="Cheng J.F."/>
            <person name="Detter C."/>
            <person name="Detter J.C."/>
            <person name="Goodwin L.A."/>
            <person name="Han C.S."/>
            <person name="Hauser L.J."/>
            <person name="Ivanova N.N."/>
            <person name="Kyrpides N.C."/>
            <person name="Land M.L."/>
            <person name="Lapidus A."/>
            <person name="Lucas S."/>
            <person name="Ovchinnikova G."/>
            <person name="Pitluck S."/>
            <person name="Tapia R."/>
            <person name="Woyke T."/>
            <person name="Boyum J."/>
            <person name="Mead D."/>
            <person name="Weimer P.J."/>
        </authorList>
    </citation>
    <scope>NUCLEOTIDE SEQUENCE [LARGE SCALE GENOMIC DNA]</scope>
    <source>
        <strain evidence="11">ATCC 27210 / DSM 20455 / JCM 14654 / NCDO 2250 / 7</strain>
    </source>
</reference>
<evidence type="ECO:0000256" key="2">
    <source>
        <dbReference type="ARBA" id="ARBA00022741"/>
    </source>
</evidence>